<dbReference type="PRINTS" id="PR01950">
    <property type="entry name" value="LANCSUPER"/>
</dbReference>
<dbReference type="RefSeq" id="WP_311559657.1">
    <property type="nucleotide sequence ID" value="NZ_JAVREJ010000026.1"/>
</dbReference>
<dbReference type="SUPFAM" id="SSF158745">
    <property type="entry name" value="LanC-like"/>
    <property type="match status" value="1"/>
</dbReference>
<gene>
    <name evidence="1" type="ORF">RM445_26875</name>
</gene>
<protein>
    <submittedName>
        <fullName evidence="1">Lanthionine synthetase C family protein</fullName>
    </submittedName>
</protein>
<proteinExistence type="predicted"/>
<accession>A0ABU2NHU1</accession>
<dbReference type="Pfam" id="PF05147">
    <property type="entry name" value="LANC_like"/>
    <property type="match status" value="1"/>
</dbReference>
<dbReference type="InterPro" id="IPR007822">
    <property type="entry name" value="LANC-like"/>
</dbReference>
<evidence type="ECO:0000313" key="2">
    <source>
        <dbReference type="Proteomes" id="UP001183202"/>
    </source>
</evidence>
<organism evidence="1 2">
    <name type="scientific">Pseudonocardia charpentierae</name>
    <dbReference type="NCBI Taxonomy" id="3075545"/>
    <lineage>
        <taxon>Bacteria</taxon>
        <taxon>Bacillati</taxon>
        <taxon>Actinomycetota</taxon>
        <taxon>Actinomycetes</taxon>
        <taxon>Pseudonocardiales</taxon>
        <taxon>Pseudonocardiaceae</taxon>
        <taxon>Pseudonocardia</taxon>
    </lineage>
</organism>
<sequence>MLSRDSAGDAARDVAGRIAAERCLEAAIEASTRQSTAEYVRWRPHTVAGGYAGTAILFGAADARWPGEGWDRAGHRHLAAAVAATETQPHVNPSLYTGLAGIGFAAQVLAGGRDRYRRLLTAVDAELIGQVDEIVDRLEVTSGTSVGAFDAISGLSGIGAYLLTRRDEPAARAVLERLLSALGRLLRDEGVPRRWHTPHRFLSPSMQRMNPHGNLNCGLAHGVPGPIALLAIAQREGVTAPHATEGLRVATRWLVDQRTDGVDGPDWPTTVGLDRAGGAVPPPASTHRPSRATWCYGTPGVVRALWLAGTALDDPATCTLSVDTMRAVVARPAPERLITTPTFCHGTAGLLQIVTGFARDTGHPELVAAAAGLAAELAGQRDPAAALGYRDVEASGAAVDHPTLLDGAAGVALALLGATAPDRERDPGRPPWERLFLLG</sequence>
<dbReference type="CDD" id="cd04793">
    <property type="entry name" value="LanC"/>
    <property type="match status" value="1"/>
</dbReference>
<name>A0ABU2NHU1_9PSEU</name>
<dbReference type="InterPro" id="IPR033889">
    <property type="entry name" value="LanC"/>
</dbReference>
<comment type="caution">
    <text evidence="1">The sequence shown here is derived from an EMBL/GenBank/DDBJ whole genome shotgun (WGS) entry which is preliminary data.</text>
</comment>
<reference evidence="2" key="1">
    <citation type="submission" date="2023-07" db="EMBL/GenBank/DDBJ databases">
        <title>30 novel species of actinomycetes from the DSMZ collection.</title>
        <authorList>
            <person name="Nouioui I."/>
        </authorList>
    </citation>
    <scope>NUCLEOTIDE SEQUENCE [LARGE SCALE GENOMIC DNA]</scope>
    <source>
        <strain evidence="2">DSM 45834</strain>
    </source>
</reference>
<keyword evidence="2" id="KW-1185">Reference proteome</keyword>
<dbReference type="EMBL" id="JAVREJ010000026">
    <property type="protein sequence ID" value="MDT0353142.1"/>
    <property type="molecule type" value="Genomic_DNA"/>
</dbReference>
<dbReference type="Gene3D" id="1.50.10.20">
    <property type="match status" value="1"/>
</dbReference>
<dbReference type="SMART" id="SM01260">
    <property type="entry name" value="LANC_like"/>
    <property type="match status" value="1"/>
</dbReference>
<dbReference type="PRINTS" id="PR01955">
    <property type="entry name" value="LANCFRANKIA"/>
</dbReference>
<dbReference type="Proteomes" id="UP001183202">
    <property type="component" value="Unassembled WGS sequence"/>
</dbReference>
<evidence type="ECO:0000313" key="1">
    <source>
        <dbReference type="EMBL" id="MDT0353142.1"/>
    </source>
</evidence>